<keyword evidence="5" id="KW-1185">Reference proteome</keyword>
<reference evidence="4" key="1">
    <citation type="submission" date="2022-08" db="EMBL/GenBank/DDBJ databases">
        <authorList>
            <person name="Marques A."/>
        </authorList>
    </citation>
    <scope>NUCLEOTIDE SEQUENCE</scope>
    <source>
        <strain evidence="4">RhyPub2mFocal</strain>
        <tissue evidence="4">Leaves</tissue>
    </source>
</reference>
<evidence type="ECO:0000256" key="3">
    <source>
        <dbReference type="SAM" id="Phobius"/>
    </source>
</evidence>
<feature type="coiled-coil region" evidence="1">
    <location>
        <begin position="1445"/>
        <end position="1521"/>
    </location>
</feature>
<feature type="coiled-coil region" evidence="1">
    <location>
        <begin position="784"/>
        <end position="811"/>
    </location>
</feature>
<gene>
    <name evidence="4" type="ORF">LUZ62_072294</name>
</gene>
<name>A0AAV8D4S4_9POAL</name>
<dbReference type="PANTHER" id="PTHR43939">
    <property type="entry name" value="COILED-COIL DOMAIN-CONTAINING PROTEIN 158"/>
    <property type="match status" value="1"/>
</dbReference>
<feature type="coiled-coil region" evidence="1">
    <location>
        <begin position="585"/>
        <end position="745"/>
    </location>
</feature>
<accession>A0AAV8D4S4</accession>
<evidence type="ECO:0000313" key="5">
    <source>
        <dbReference type="Proteomes" id="UP001140206"/>
    </source>
</evidence>
<feature type="region of interest" description="Disordered" evidence="2">
    <location>
        <begin position="1"/>
        <end position="74"/>
    </location>
</feature>
<evidence type="ECO:0000256" key="2">
    <source>
        <dbReference type="SAM" id="MobiDB-lite"/>
    </source>
</evidence>
<feature type="transmembrane region" description="Helical" evidence="3">
    <location>
        <begin position="1818"/>
        <end position="1836"/>
    </location>
</feature>
<proteinExistence type="predicted"/>
<feature type="coiled-coil region" evidence="1">
    <location>
        <begin position="894"/>
        <end position="935"/>
    </location>
</feature>
<keyword evidence="3" id="KW-1133">Transmembrane helix</keyword>
<dbReference type="PANTHER" id="PTHR43939:SF68">
    <property type="entry name" value="CENTROSOMAL PROTEIN OF 290 KDA-LIKE"/>
    <property type="match status" value="1"/>
</dbReference>
<feature type="coiled-coil region" evidence="1">
    <location>
        <begin position="406"/>
        <end position="545"/>
    </location>
</feature>
<dbReference type="Gene3D" id="1.10.287.1490">
    <property type="match status" value="2"/>
</dbReference>
<organism evidence="4 5">
    <name type="scientific">Rhynchospora pubera</name>
    <dbReference type="NCBI Taxonomy" id="906938"/>
    <lineage>
        <taxon>Eukaryota</taxon>
        <taxon>Viridiplantae</taxon>
        <taxon>Streptophyta</taxon>
        <taxon>Embryophyta</taxon>
        <taxon>Tracheophyta</taxon>
        <taxon>Spermatophyta</taxon>
        <taxon>Magnoliopsida</taxon>
        <taxon>Liliopsida</taxon>
        <taxon>Poales</taxon>
        <taxon>Cyperaceae</taxon>
        <taxon>Cyperoideae</taxon>
        <taxon>Rhynchosporeae</taxon>
        <taxon>Rhynchospora</taxon>
    </lineage>
</organism>
<sequence length="1837" mass="208001">MSDHSDSDSSPKGSDSSSRVGDDEKKHSSDESASSDGVLVELPANPDQDDSREDMFEDATDEPATPGDGMETPRGLEESMAMIEIGESSASRDAEELARMRARLEDSMAECKKHREEREVFGREVASLRRLLLDMAKCDSLATSSEEADIPSPTPLHAMLADCSKFALHLKTTDDRSDLKGLLLTKEQEIEDLRAKNMESVVSHDVIFSYLDSLHGSWSESLKERLLPSLDTVIGEEGPTDTDVNVLSLVEKKTLSLVEIHRQFLSEIDQLRQCLVGFRPEFENFADVDSTTVLTTVRERLIEAKKREDDDLDGLNKVKNENEGLRNQMEKLKSSLDAASAETSKVKGELEQAESKYIAVKEKLSMAVTKGKSLVQTRDSLKQSLAEKNGELEKCMGELKVKSDALHSSEVRVEEFRRLLEEKTNEYETCMQQLQASETRVEELHGLIAEKSGGIEACMQELKEKNDELRASNLMVEDLRRSLEEKTTAFESSMQELQATEITLQELRRSLEEKNTELKICVQELKEKSEELQESEVKVAELQKLLEEKTTGFETHLEQNSAALRDVQELLEVKSSNLEQCMLELQQKSDLLQASEVAVKELEKAVEEKVGELERFSVESQQKIGHVQATEVTIKELEELLEEKKSELERRERDLQASEHMVQDLQKVLEEKKYELDRCALDLQQKSDVLQATELTVKQLEQSLEEQAGKLDKCMLDLHTSEATVRELEKLLEEKDLRFQETEMTISELKKLVEEQSGELEKRFKESTERSLELETVKAGMGELSNAQSTLDSIQLSLSQKENKLQEMEIILGEFSYPDELSLADPVEKLRWIGNQKKSFESKVKDALASVAFPETVSSVEIDSQIIWLLESLNQAREDASKSKEESSLVNLQLSALNEEINRLTESLSEEKQERDVLTNEVDELSAKLSVISSEKHELVKALEESFQIKYDSQNPSTELVIEKCISSIRETAKSALLNSANLEKLQSLLYERDQELDMCKKLLEEDGVGKTEIKSLTEEVEKLKNEKDSLQKELERVEEKDAVGKTEIKTLTEEVERLKHEKDSLQKELERVEEKNALVREKLSMAVKKGKGLVAEREGFKQALDEKSAEIEALKTDLKSKDSIVKNLREQINELSPQLTSVNELELKAVSLQEKLDEAKNSLEESENVKARLLKELSEAMSTSQILENELGKEKERISNIIKEKEEILCEKDATEQELERVNKEASTSASKLTDAFVTIKSLEDALSKANKDALLLESAQVEVVTRHEKEISELSAKLADCTEELRETRERLEKSVSERTSELEKIKEVMQDETLLYMVKEEFRRKINSLRGMGLLMHDMHQQFSAKGYSIDPSIEVSGFVKFLSLPSYDKFINESNTHKNSEKRNWREVNSISSMAEGLVDQSKHMSKYFEDLSSYMDDHITLMSQALQATSEEFFHMMDSEDNVKLELEKLEVQYKAQEEKLKKAELGSERALKDLQLYEERIATLEKDYFNLEGACNEMKSKIEDYQARENLLKTREDELALLPQGLIKDRGLSGLYFSEDEMVSLIDKVNTLEFSFKEPESTPVEKLLNILDQFNELHQRVDFLTYENGDLQSALASSSTETDNLKSECETIHASLEKIVQKLVQLGGKDIPPDQKQATTMALLSFLEKVVVSLVHDYESSKLKLMEMEGKLQTREKMVGELSSRVKMLEDSYQSWASQAEIGRERSLVDASSSSKNSDEIEDLGAIGKSSITSTAARMTTRKVSSDHLILNIGTETDRLIASQESEGKGHVFKSLNTSGLIPVQGKFIADKVDSAWVSGSRVLMSQPRARLGVVAYCLLLHLLFLGSIVF</sequence>
<protein>
    <submittedName>
        <fullName evidence="4">Spindle pole body component 110</fullName>
    </submittedName>
</protein>
<dbReference type="Proteomes" id="UP001140206">
    <property type="component" value="Chromosome 4"/>
</dbReference>
<dbReference type="EMBL" id="JAMFTS010000004">
    <property type="protein sequence ID" value="KAJ4761919.1"/>
    <property type="molecule type" value="Genomic_DNA"/>
</dbReference>
<feature type="coiled-coil region" evidence="1">
    <location>
        <begin position="1014"/>
        <end position="1311"/>
    </location>
</feature>
<feature type="coiled-coil region" evidence="1">
    <location>
        <begin position="315"/>
        <end position="356"/>
    </location>
</feature>
<feature type="compositionally biased region" description="Basic and acidic residues" evidence="2">
    <location>
        <begin position="20"/>
        <end position="30"/>
    </location>
</feature>
<evidence type="ECO:0000313" key="4">
    <source>
        <dbReference type="EMBL" id="KAJ4761919.1"/>
    </source>
</evidence>
<feature type="compositionally biased region" description="Acidic residues" evidence="2">
    <location>
        <begin position="47"/>
        <end position="61"/>
    </location>
</feature>
<keyword evidence="3" id="KW-0472">Membrane</keyword>
<comment type="caution">
    <text evidence="4">The sequence shown here is derived from an EMBL/GenBank/DDBJ whole genome shotgun (WGS) entry which is preliminary data.</text>
</comment>
<evidence type="ECO:0000256" key="1">
    <source>
        <dbReference type="SAM" id="Coils"/>
    </source>
</evidence>
<keyword evidence="3" id="KW-0812">Transmembrane</keyword>
<keyword evidence="1" id="KW-0175">Coiled coil</keyword>